<organism evidence="1 2">
    <name type="scientific">Thermosporothrix hazakensis</name>
    <dbReference type="NCBI Taxonomy" id="644383"/>
    <lineage>
        <taxon>Bacteria</taxon>
        <taxon>Bacillati</taxon>
        <taxon>Chloroflexota</taxon>
        <taxon>Ktedonobacteria</taxon>
        <taxon>Ktedonobacterales</taxon>
        <taxon>Thermosporotrichaceae</taxon>
        <taxon>Thermosporothrix</taxon>
    </lineage>
</organism>
<dbReference type="Proteomes" id="UP000248806">
    <property type="component" value="Unassembled WGS sequence"/>
</dbReference>
<protein>
    <submittedName>
        <fullName evidence="1">Uncharacterized protein</fullName>
    </submittedName>
</protein>
<sequence>MYAVSGEGNTRMYRGCDQPLVGYWYTCYTQKQKIVSCLIPTIQK</sequence>
<accession>A0A326TT00</accession>
<name>A0A326TT00_THEHA</name>
<keyword evidence="2" id="KW-1185">Reference proteome</keyword>
<gene>
    <name evidence="1" type="ORF">EI42_06181</name>
</gene>
<dbReference type="EMBL" id="QKUF01000051">
    <property type="protein sequence ID" value="PZW19200.1"/>
    <property type="molecule type" value="Genomic_DNA"/>
</dbReference>
<proteinExistence type="predicted"/>
<comment type="caution">
    <text evidence="1">The sequence shown here is derived from an EMBL/GenBank/DDBJ whole genome shotgun (WGS) entry which is preliminary data.</text>
</comment>
<evidence type="ECO:0000313" key="1">
    <source>
        <dbReference type="EMBL" id="PZW19200.1"/>
    </source>
</evidence>
<dbReference type="AlphaFoldDB" id="A0A326TT00"/>
<evidence type="ECO:0000313" key="2">
    <source>
        <dbReference type="Proteomes" id="UP000248806"/>
    </source>
</evidence>
<reference evidence="1 2" key="1">
    <citation type="submission" date="2018-06" db="EMBL/GenBank/DDBJ databases">
        <title>Genomic Encyclopedia of Archaeal and Bacterial Type Strains, Phase II (KMG-II): from individual species to whole genera.</title>
        <authorList>
            <person name="Goeker M."/>
        </authorList>
    </citation>
    <scope>NUCLEOTIDE SEQUENCE [LARGE SCALE GENOMIC DNA]</scope>
    <source>
        <strain evidence="1 2">ATCC BAA-1881</strain>
    </source>
</reference>